<keyword evidence="5" id="KW-0812">Transmembrane</keyword>
<dbReference type="PROSITE" id="PS50111">
    <property type="entry name" value="CHEMOTAXIS_TRANSDUC_2"/>
    <property type="match status" value="1"/>
</dbReference>
<dbReference type="EMBL" id="CP003364">
    <property type="protein sequence ID" value="AGA27691.1"/>
    <property type="molecule type" value="Genomic_DNA"/>
</dbReference>
<feature type="region of interest" description="Disordered" evidence="4">
    <location>
        <begin position="421"/>
        <end position="457"/>
    </location>
</feature>
<dbReference type="SUPFAM" id="SSF58104">
    <property type="entry name" value="Methyl-accepting chemotaxis protein (MCP) signaling domain"/>
    <property type="match status" value="1"/>
</dbReference>
<dbReference type="InterPro" id="IPR004089">
    <property type="entry name" value="MCPsignal_dom"/>
</dbReference>
<evidence type="ECO:0000256" key="2">
    <source>
        <dbReference type="PROSITE-ProRule" id="PRU00284"/>
    </source>
</evidence>
<dbReference type="CDD" id="cd11386">
    <property type="entry name" value="MCP_signal"/>
    <property type="match status" value="1"/>
</dbReference>
<sequence>MSFALFKISHRPFVIGAVAGAIGAALSIGAVARLDLRLGGPLGLIVGALAGGTGAWLAVRAFQTRMIEALAAPVDPRGYSSMPSAPPLGHEELDALVGSLTQSLESFRRLQVEGVELERLTLGTRASMIQDGNLAGWSVKQCVVGLLDELHQTTAQLMRHTAALEEANEQVASGAIDQSETVARATFNVETLSEKIDRISHNAENANEACERTRQEARRGLEQVHRVIEGMERLLHRIESSGRKARRLGDRSVEIGTIVELIRGISGRTDMLALNATIESVRAGEHGRGFAVVAEEIRKLAERTAAATGEIGTLVEAIQADAHESLRALGEEQGEMEQEVQRIRETGSALDRISKVAEQSAVLVEGISRSSNDQVHSAHEMVRAMQRISEVSHLTLEGTNQTRESLRGISVCCERLQPLSAQGTANAAPPNGDEAAVGTSAFRPRLRRSLAAGERNS</sequence>
<evidence type="ECO:0000256" key="3">
    <source>
        <dbReference type="SAM" id="Coils"/>
    </source>
</evidence>
<evidence type="ECO:0000313" key="7">
    <source>
        <dbReference type="EMBL" id="AGA27691.1"/>
    </source>
</evidence>
<dbReference type="RefSeq" id="WP_015246836.1">
    <property type="nucleotide sequence ID" value="NC_019892.1"/>
</dbReference>
<keyword evidence="5" id="KW-1133">Transmembrane helix</keyword>
<evidence type="ECO:0000259" key="6">
    <source>
        <dbReference type="PROSITE" id="PS50111"/>
    </source>
</evidence>
<dbReference type="PANTHER" id="PTHR32089:SF112">
    <property type="entry name" value="LYSOZYME-LIKE PROTEIN-RELATED"/>
    <property type="match status" value="1"/>
</dbReference>
<dbReference type="HOGENOM" id="CLU_598391_0_0_0"/>
<dbReference type="STRING" id="886293.Sinac_3430"/>
<evidence type="ECO:0000256" key="4">
    <source>
        <dbReference type="SAM" id="MobiDB-lite"/>
    </source>
</evidence>
<accession>L0DG84</accession>
<feature type="domain" description="Methyl-accepting transducer" evidence="6">
    <location>
        <begin position="153"/>
        <end position="389"/>
    </location>
</feature>
<name>L0DG84_SINAD</name>
<dbReference type="KEGG" id="saci:Sinac_3430"/>
<protein>
    <submittedName>
        <fullName evidence="7">Methyl-accepting chemotaxis protein</fullName>
    </submittedName>
</protein>
<keyword evidence="5" id="KW-0472">Membrane</keyword>
<gene>
    <name evidence="7" type="ordered locus">Sinac_3430</name>
</gene>
<dbReference type="SMART" id="SM00283">
    <property type="entry name" value="MA"/>
    <property type="match status" value="1"/>
</dbReference>
<dbReference type="Pfam" id="PF00015">
    <property type="entry name" value="MCPsignal"/>
    <property type="match status" value="1"/>
</dbReference>
<feature type="coiled-coil region" evidence="3">
    <location>
        <begin position="150"/>
        <end position="223"/>
    </location>
</feature>
<evidence type="ECO:0000256" key="1">
    <source>
        <dbReference type="ARBA" id="ARBA00023224"/>
    </source>
</evidence>
<dbReference type="PANTHER" id="PTHR32089">
    <property type="entry name" value="METHYL-ACCEPTING CHEMOTAXIS PROTEIN MCPB"/>
    <property type="match status" value="1"/>
</dbReference>
<evidence type="ECO:0000313" key="8">
    <source>
        <dbReference type="Proteomes" id="UP000010798"/>
    </source>
</evidence>
<evidence type="ECO:0000256" key="5">
    <source>
        <dbReference type="SAM" id="Phobius"/>
    </source>
</evidence>
<keyword evidence="8" id="KW-1185">Reference proteome</keyword>
<dbReference type="Proteomes" id="UP000010798">
    <property type="component" value="Chromosome"/>
</dbReference>
<dbReference type="GO" id="GO:0007165">
    <property type="term" value="P:signal transduction"/>
    <property type="evidence" value="ECO:0007669"/>
    <property type="project" value="UniProtKB-KW"/>
</dbReference>
<feature type="transmembrane region" description="Helical" evidence="5">
    <location>
        <begin position="12"/>
        <end position="32"/>
    </location>
</feature>
<keyword evidence="3" id="KW-0175">Coiled coil</keyword>
<proteinExistence type="predicted"/>
<dbReference type="AlphaFoldDB" id="L0DG84"/>
<dbReference type="Gene3D" id="1.10.287.950">
    <property type="entry name" value="Methyl-accepting chemotaxis protein"/>
    <property type="match status" value="1"/>
</dbReference>
<dbReference type="OrthoDB" id="221239at2"/>
<feature type="transmembrane region" description="Helical" evidence="5">
    <location>
        <begin position="38"/>
        <end position="59"/>
    </location>
</feature>
<reference evidence="7 8" key="1">
    <citation type="submission" date="2012-02" db="EMBL/GenBank/DDBJ databases">
        <title>Complete sequence of chromosome of Singulisphaera acidiphila DSM 18658.</title>
        <authorList>
            <consortium name="US DOE Joint Genome Institute (JGI-PGF)"/>
            <person name="Lucas S."/>
            <person name="Copeland A."/>
            <person name="Lapidus A."/>
            <person name="Glavina del Rio T."/>
            <person name="Dalin E."/>
            <person name="Tice H."/>
            <person name="Bruce D."/>
            <person name="Goodwin L."/>
            <person name="Pitluck S."/>
            <person name="Peters L."/>
            <person name="Ovchinnikova G."/>
            <person name="Chertkov O."/>
            <person name="Kyrpides N."/>
            <person name="Mavromatis K."/>
            <person name="Ivanova N."/>
            <person name="Brettin T."/>
            <person name="Detter J.C."/>
            <person name="Han C."/>
            <person name="Larimer F."/>
            <person name="Land M."/>
            <person name="Hauser L."/>
            <person name="Markowitz V."/>
            <person name="Cheng J.-F."/>
            <person name="Hugenholtz P."/>
            <person name="Woyke T."/>
            <person name="Wu D."/>
            <person name="Tindall B."/>
            <person name="Pomrenke H."/>
            <person name="Brambilla E."/>
            <person name="Klenk H.-P."/>
            <person name="Eisen J.A."/>
        </authorList>
    </citation>
    <scope>NUCLEOTIDE SEQUENCE [LARGE SCALE GENOMIC DNA]</scope>
    <source>
        <strain evidence="8">ATCC BAA-1392 / DSM 18658 / VKM B-2454 / MOB10</strain>
    </source>
</reference>
<dbReference type="GO" id="GO:0016020">
    <property type="term" value="C:membrane"/>
    <property type="evidence" value="ECO:0007669"/>
    <property type="project" value="InterPro"/>
</dbReference>
<organism evidence="7 8">
    <name type="scientific">Singulisphaera acidiphila (strain ATCC BAA-1392 / DSM 18658 / VKM B-2454 / MOB10)</name>
    <dbReference type="NCBI Taxonomy" id="886293"/>
    <lineage>
        <taxon>Bacteria</taxon>
        <taxon>Pseudomonadati</taxon>
        <taxon>Planctomycetota</taxon>
        <taxon>Planctomycetia</taxon>
        <taxon>Isosphaerales</taxon>
        <taxon>Isosphaeraceae</taxon>
        <taxon>Singulisphaera</taxon>
    </lineage>
</organism>
<dbReference type="eggNOG" id="COG0840">
    <property type="taxonomic scope" value="Bacteria"/>
</dbReference>
<keyword evidence="1 2" id="KW-0807">Transducer</keyword>